<dbReference type="Gene3D" id="3.90.1150.10">
    <property type="entry name" value="Aspartate Aminotransferase, domain 1"/>
    <property type="match status" value="1"/>
</dbReference>
<dbReference type="Pfam" id="PF01053">
    <property type="entry name" value="Cys_Met_Meta_PP"/>
    <property type="match status" value="1"/>
</dbReference>
<dbReference type="SUPFAM" id="SSF53383">
    <property type="entry name" value="PLP-dependent transferases"/>
    <property type="match status" value="1"/>
</dbReference>
<dbReference type="Proteomes" id="UP001287445">
    <property type="component" value="Unassembled WGS sequence"/>
</dbReference>
<protein>
    <submittedName>
        <fullName evidence="5">Aminotransferase class I/II-fold pyridoxal phosphate-dependent enzyme</fullName>
    </submittedName>
</protein>
<keyword evidence="5" id="KW-0032">Aminotransferase</keyword>
<dbReference type="GO" id="GO:0019346">
    <property type="term" value="P:transsulfuration"/>
    <property type="evidence" value="ECO:0007669"/>
    <property type="project" value="InterPro"/>
</dbReference>
<keyword evidence="2 3" id="KW-0663">Pyridoxal phosphate</keyword>
<feature type="modified residue" description="N6-(pyridoxal phosphate)lysine" evidence="3">
    <location>
        <position position="209"/>
    </location>
</feature>
<dbReference type="EMBL" id="JAWWMZ010000003">
    <property type="protein sequence ID" value="MDX4953623.1"/>
    <property type="molecule type" value="Genomic_DNA"/>
</dbReference>
<comment type="similarity">
    <text evidence="4">Belongs to the trans-sulfuration enzymes family.</text>
</comment>
<reference evidence="5" key="1">
    <citation type="submission" date="2023-11" db="EMBL/GenBank/DDBJ databases">
        <title>Identification and selenium tolerance of Delftia acidovorans R3-25.</title>
        <authorList>
            <person name="Zhang S."/>
            <person name="Liu Y."/>
            <person name="Guo Y."/>
        </authorList>
    </citation>
    <scope>NUCLEOTIDE SEQUENCE</scope>
    <source>
        <strain evidence="5">R3-25</strain>
    </source>
</reference>
<dbReference type="Gene3D" id="3.40.640.10">
    <property type="entry name" value="Type I PLP-dependent aspartate aminotransferase-like (Major domain)"/>
    <property type="match status" value="1"/>
</dbReference>
<keyword evidence="5" id="KW-0808">Transferase</keyword>
<dbReference type="InterPro" id="IPR015421">
    <property type="entry name" value="PyrdxlP-dep_Trfase_major"/>
</dbReference>
<dbReference type="InterPro" id="IPR015424">
    <property type="entry name" value="PyrdxlP-dep_Trfase"/>
</dbReference>
<name>A0AAJ2R0D4_DELAC</name>
<dbReference type="CDD" id="cd00614">
    <property type="entry name" value="CGS_like"/>
    <property type="match status" value="1"/>
</dbReference>
<dbReference type="GO" id="GO:0008483">
    <property type="term" value="F:transaminase activity"/>
    <property type="evidence" value="ECO:0007669"/>
    <property type="project" value="UniProtKB-KW"/>
</dbReference>
<evidence type="ECO:0000313" key="5">
    <source>
        <dbReference type="EMBL" id="MDX4953623.1"/>
    </source>
</evidence>
<comment type="cofactor">
    <cofactor evidence="1 4">
        <name>pyridoxal 5'-phosphate</name>
        <dbReference type="ChEBI" id="CHEBI:597326"/>
    </cofactor>
</comment>
<evidence type="ECO:0000313" key="6">
    <source>
        <dbReference type="Proteomes" id="UP001287445"/>
    </source>
</evidence>
<dbReference type="InterPro" id="IPR015422">
    <property type="entry name" value="PyrdxlP-dep_Trfase_small"/>
</dbReference>
<evidence type="ECO:0000256" key="1">
    <source>
        <dbReference type="ARBA" id="ARBA00001933"/>
    </source>
</evidence>
<dbReference type="FunFam" id="3.40.640.10:FF:000046">
    <property type="entry name" value="Cystathionine gamma-lyase"/>
    <property type="match status" value="1"/>
</dbReference>
<evidence type="ECO:0000256" key="3">
    <source>
        <dbReference type="PIRSR" id="PIRSR001434-2"/>
    </source>
</evidence>
<dbReference type="AlphaFoldDB" id="A0AAJ2R0D4"/>
<dbReference type="InterPro" id="IPR000277">
    <property type="entry name" value="Cys/Met-Metab_PyrdxlP-dep_enz"/>
</dbReference>
<evidence type="ECO:0000256" key="2">
    <source>
        <dbReference type="ARBA" id="ARBA00022898"/>
    </source>
</evidence>
<gene>
    <name evidence="5" type="ORF">SGN30_09320</name>
</gene>
<dbReference type="PANTHER" id="PTHR11808">
    <property type="entry name" value="TRANS-SULFURATION ENZYME FAMILY MEMBER"/>
    <property type="match status" value="1"/>
</dbReference>
<dbReference type="GO" id="GO:0030170">
    <property type="term" value="F:pyridoxal phosphate binding"/>
    <property type="evidence" value="ECO:0007669"/>
    <property type="project" value="InterPro"/>
</dbReference>
<comment type="caution">
    <text evidence="5">The sequence shown here is derived from an EMBL/GenBank/DDBJ whole genome shotgun (WGS) entry which is preliminary data.</text>
</comment>
<dbReference type="FunFam" id="3.90.1150.10:FF:000033">
    <property type="entry name" value="Cystathionine gamma-synthase"/>
    <property type="match status" value="1"/>
</dbReference>
<dbReference type="RefSeq" id="WP_319073134.1">
    <property type="nucleotide sequence ID" value="NZ_JAWWMZ010000003.1"/>
</dbReference>
<accession>A0AAJ2R0D4</accession>
<evidence type="ECO:0000256" key="4">
    <source>
        <dbReference type="RuleBase" id="RU362118"/>
    </source>
</evidence>
<dbReference type="InterPro" id="IPR054542">
    <property type="entry name" value="Cys_met_metab_PP"/>
</dbReference>
<dbReference type="GO" id="GO:0005737">
    <property type="term" value="C:cytoplasm"/>
    <property type="evidence" value="ECO:0007669"/>
    <property type="project" value="TreeGrafter"/>
</dbReference>
<dbReference type="PIRSF" id="PIRSF001434">
    <property type="entry name" value="CGS"/>
    <property type="match status" value="1"/>
</dbReference>
<dbReference type="GO" id="GO:0009086">
    <property type="term" value="P:methionine biosynthetic process"/>
    <property type="evidence" value="ECO:0007669"/>
    <property type="project" value="UniProtKB-ARBA"/>
</dbReference>
<sequence>MQEQKSGLSTLCVHGGESMDAQGGIHTPLYNHSTFGFASTKALLDVVEGRADGNLYTRYGLNPTIKAAEKKLALLEDGEAALVFSSGMAAESSVFLTYCKSGDHIVCIGDVYGGTFELLQSQLPCFNIETTFLLGSEIERLADVITDRTRIVFFETPTNPNMEVIDIAEAVKVVKACGALTVVDNTFASPVNQSPLQLGADLVVHSTTKYLGGHSDLTGGVVIGAQSLIAPIWPWRKNLGQMMAPEVAFLLMRSLRTLPVRVRQQNANAQAVAEFLSTHPKIKQVNYPGLASFAGHGVARKQMHGFGGMISFVFDGDAAATASVVDRLKLFTIAASLGGVESLVTQPITTTHHGLTQEERQQRGIADGMVRLSCGLEDAADLIADLKQALD</sequence>
<dbReference type="GO" id="GO:0016846">
    <property type="term" value="F:carbon-sulfur lyase activity"/>
    <property type="evidence" value="ECO:0007669"/>
    <property type="project" value="TreeGrafter"/>
</dbReference>
<proteinExistence type="inferred from homology"/>
<organism evidence="5 6">
    <name type="scientific">Delftia acidovorans</name>
    <name type="common">Pseudomonas acidovorans</name>
    <name type="synonym">Comamonas acidovorans</name>
    <dbReference type="NCBI Taxonomy" id="80866"/>
    <lineage>
        <taxon>Bacteria</taxon>
        <taxon>Pseudomonadati</taxon>
        <taxon>Pseudomonadota</taxon>
        <taxon>Betaproteobacteria</taxon>
        <taxon>Burkholderiales</taxon>
        <taxon>Comamonadaceae</taxon>
        <taxon>Delftia</taxon>
    </lineage>
</organism>
<dbReference type="PROSITE" id="PS00868">
    <property type="entry name" value="CYS_MET_METAB_PP"/>
    <property type="match status" value="1"/>
</dbReference>
<dbReference type="PANTHER" id="PTHR11808:SF80">
    <property type="entry name" value="CYSTATHIONINE GAMMA-LYASE"/>
    <property type="match status" value="1"/>
</dbReference>